<comment type="subcellular location">
    <subcellularLocation>
        <location evidence="5">Golgi apparatus membrane</location>
        <topology evidence="5">Single-pass type II membrane protein</topology>
    </subcellularLocation>
</comment>
<evidence type="ECO:0000256" key="4">
    <source>
        <dbReference type="ARBA" id="ARBA00022679"/>
    </source>
</evidence>
<evidence type="ECO:0000256" key="5">
    <source>
        <dbReference type="RuleBase" id="RU362027"/>
    </source>
</evidence>
<dbReference type="InterPro" id="IPR029993">
    <property type="entry name" value="GAUT"/>
</dbReference>
<dbReference type="Gramene" id="Psat02G0483800-T1">
    <property type="protein sequence ID" value="KAI5439202.1"/>
    <property type="gene ID" value="KIW84_024838"/>
</dbReference>
<dbReference type="GO" id="GO:0047262">
    <property type="term" value="F:polygalacturonate 4-alpha-galacturonosyltransferase activity"/>
    <property type="evidence" value="ECO:0007669"/>
    <property type="project" value="InterPro"/>
</dbReference>
<keyword evidence="4" id="KW-0808">Transferase</keyword>
<dbReference type="GO" id="GO:0000139">
    <property type="term" value="C:Golgi membrane"/>
    <property type="evidence" value="ECO:0007669"/>
    <property type="project" value="UniProtKB-SubCell"/>
</dbReference>
<dbReference type="InterPro" id="IPR002495">
    <property type="entry name" value="Glyco_trans_8"/>
</dbReference>
<comment type="caution">
    <text evidence="7">The sequence shown here is derived from an EMBL/GenBank/DDBJ whole genome shotgun (WGS) entry which is preliminary data.</text>
</comment>
<dbReference type="Proteomes" id="UP001058974">
    <property type="component" value="Chromosome 2"/>
</dbReference>
<dbReference type="GO" id="GO:0071555">
    <property type="term" value="P:cell wall organization"/>
    <property type="evidence" value="ECO:0007669"/>
    <property type="project" value="UniProtKB-KW"/>
</dbReference>
<evidence type="ECO:0000313" key="6">
    <source>
        <dbReference type="EMBL" id="KAI5439200.1"/>
    </source>
</evidence>
<gene>
    <name evidence="6" type="ORF">KIW84_024836</name>
    <name evidence="7" type="ORF">KIW84_024838</name>
</gene>
<keyword evidence="8" id="KW-1185">Reference proteome</keyword>
<dbReference type="AlphaFoldDB" id="A0A9D4YGJ8"/>
<evidence type="ECO:0000256" key="1">
    <source>
        <dbReference type="ARBA" id="ARBA00004877"/>
    </source>
</evidence>
<dbReference type="Pfam" id="PF01501">
    <property type="entry name" value="Glyco_transf_8"/>
    <property type="match status" value="1"/>
</dbReference>
<dbReference type="EMBL" id="JAMSHJ010000002">
    <property type="protein sequence ID" value="KAI5439202.1"/>
    <property type="molecule type" value="Genomic_DNA"/>
</dbReference>
<keyword evidence="3 5" id="KW-0328">Glycosyltransferase</keyword>
<keyword evidence="5" id="KW-0333">Golgi apparatus</keyword>
<reference evidence="7 8" key="1">
    <citation type="journal article" date="2022" name="Nat. Genet.">
        <title>Improved pea reference genome and pan-genome highlight genomic features and evolutionary characteristics.</title>
        <authorList>
            <person name="Yang T."/>
            <person name="Liu R."/>
            <person name="Luo Y."/>
            <person name="Hu S."/>
            <person name="Wang D."/>
            <person name="Wang C."/>
            <person name="Pandey M.K."/>
            <person name="Ge S."/>
            <person name="Xu Q."/>
            <person name="Li N."/>
            <person name="Li G."/>
            <person name="Huang Y."/>
            <person name="Saxena R.K."/>
            <person name="Ji Y."/>
            <person name="Li M."/>
            <person name="Yan X."/>
            <person name="He Y."/>
            <person name="Liu Y."/>
            <person name="Wang X."/>
            <person name="Xiang C."/>
            <person name="Varshney R.K."/>
            <person name="Ding H."/>
            <person name="Gao S."/>
            <person name="Zong X."/>
        </authorList>
    </citation>
    <scope>NUCLEOTIDE SEQUENCE [LARGE SCALE GENOMIC DNA]</scope>
    <source>
        <strain evidence="7 8">cv. Zhongwan 6</strain>
    </source>
</reference>
<organism evidence="7 8">
    <name type="scientific">Pisum sativum</name>
    <name type="common">Garden pea</name>
    <name type="synonym">Lathyrus oleraceus</name>
    <dbReference type="NCBI Taxonomy" id="3888"/>
    <lineage>
        <taxon>Eukaryota</taxon>
        <taxon>Viridiplantae</taxon>
        <taxon>Streptophyta</taxon>
        <taxon>Embryophyta</taxon>
        <taxon>Tracheophyta</taxon>
        <taxon>Spermatophyta</taxon>
        <taxon>Magnoliopsida</taxon>
        <taxon>eudicotyledons</taxon>
        <taxon>Gunneridae</taxon>
        <taxon>Pentapetalae</taxon>
        <taxon>rosids</taxon>
        <taxon>fabids</taxon>
        <taxon>Fabales</taxon>
        <taxon>Fabaceae</taxon>
        <taxon>Papilionoideae</taxon>
        <taxon>50 kb inversion clade</taxon>
        <taxon>NPAAA clade</taxon>
        <taxon>Hologalegina</taxon>
        <taxon>IRL clade</taxon>
        <taxon>Fabeae</taxon>
        <taxon>Lathyrus</taxon>
    </lineage>
</organism>
<comment type="similarity">
    <text evidence="2 5">Belongs to the glycosyltransferase 8 family.</text>
</comment>
<evidence type="ECO:0000256" key="2">
    <source>
        <dbReference type="ARBA" id="ARBA00006351"/>
    </source>
</evidence>
<dbReference type="PANTHER" id="PTHR32116">
    <property type="entry name" value="GALACTURONOSYLTRANSFERASE 4-RELATED"/>
    <property type="match status" value="1"/>
</dbReference>
<comment type="pathway">
    <text evidence="1 5">Glycan metabolism; pectin biosynthesis.</text>
</comment>
<dbReference type="EMBL" id="JAMSHJ010000002">
    <property type="protein sequence ID" value="KAI5439200.1"/>
    <property type="molecule type" value="Genomic_DNA"/>
</dbReference>
<keyword evidence="5" id="KW-0961">Cell wall biogenesis/degradation</keyword>
<evidence type="ECO:0000313" key="8">
    <source>
        <dbReference type="Proteomes" id="UP001058974"/>
    </source>
</evidence>
<evidence type="ECO:0000313" key="7">
    <source>
        <dbReference type="EMBL" id="KAI5439202.1"/>
    </source>
</evidence>
<sequence length="243" mass="28630">MQQTTKDKAKPRSNPKSLYCLGVQLTTEWFRNLNLQKKLKDKRHTEMKIKDINPYHFCVFSDNIIATSVVVNSTAKEFKNPNMIVFHLVTDEINYAAMKAWFTMNDFRGVTVEVQKYEDFTWLNASYVPVLNDNGKTPIKFRNPKYLSMLNHLGFYVPEVFPALKKNVTGIYHYWQENNVDRTLWELGTLPPGLLTFYGLTEPLDPSWHVLGFWLHKRRFSVNKERDSTALQWELQTLVEDWD</sequence>
<name>A0A9D4YGJ8_PEA</name>
<dbReference type="SUPFAM" id="SSF53448">
    <property type="entry name" value="Nucleotide-diphospho-sugar transferases"/>
    <property type="match status" value="1"/>
</dbReference>
<accession>A0A9D4YGJ8</accession>
<dbReference type="Gramene" id="Psat02G0483600-T1">
    <property type="protein sequence ID" value="KAI5439200.1"/>
    <property type="gene ID" value="KIW84_024836"/>
</dbReference>
<dbReference type="Gene3D" id="3.90.550.10">
    <property type="entry name" value="Spore Coat Polysaccharide Biosynthesis Protein SpsA, Chain A"/>
    <property type="match status" value="1"/>
</dbReference>
<dbReference type="EC" id="2.4.1.-" evidence="5"/>
<protein>
    <recommendedName>
        <fullName evidence="5">Hexosyltransferase</fullName>
        <ecNumber evidence="5">2.4.1.-</ecNumber>
    </recommendedName>
</protein>
<evidence type="ECO:0000256" key="3">
    <source>
        <dbReference type="ARBA" id="ARBA00022676"/>
    </source>
</evidence>
<proteinExistence type="inferred from homology"/>
<dbReference type="InterPro" id="IPR029044">
    <property type="entry name" value="Nucleotide-diphossugar_trans"/>
</dbReference>
<dbReference type="PANTHER" id="PTHR32116:SF74">
    <property type="entry name" value="GALACTURONOSYLTRANSFERASE 10-RELATED"/>
    <property type="match status" value="1"/>
</dbReference>